<sequence length="51" mass="5491">MIEVRRGVNAVIGKGRILLFSASFTVDIKLTDGLSGFQLKPLEILGDLGCQ</sequence>
<name>A0ABM5SKA9_9GAMM</name>
<evidence type="ECO:0000313" key="1">
    <source>
        <dbReference type="EMBL" id="AJJ34971.1"/>
    </source>
</evidence>
<reference evidence="1 2" key="1">
    <citation type="journal article" date="2015" name="Genome Announc.">
        <title>Thirty-Two Complete Genome Assemblies of Nine Yersinia Species, Including Y. pestis, Y. pseudotuberculosis, and Y. enterocolitica.</title>
        <authorList>
            <person name="Johnson S.L."/>
            <person name="Daligault H.E."/>
            <person name="Davenport K.W."/>
            <person name="Jaissle J."/>
            <person name="Frey K.G."/>
            <person name="Ladner J.T."/>
            <person name="Broomall S.M."/>
            <person name="Bishop-Lilly K.A."/>
            <person name="Bruce D.C."/>
            <person name="Coyne S.R."/>
            <person name="Gibbons H.S."/>
            <person name="Lo C.C."/>
            <person name="Munk A.C."/>
            <person name="Rosenzweig C.N."/>
            <person name="Koroleva G.I."/>
            <person name="Palacios G.F."/>
            <person name="Redden C.L."/>
            <person name="Xu Y."/>
            <person name="Minogue T.D."/>
            <person name="Chain P.S."/>
        </authorList>
    </citation>
    <scope>NUCLEOTIDE SEQUENCE [LARGE SCALE GENOMIC DNA]</scope>
    <source>
        <strain evidence="1 2">Y231</strain>
    </source>
</reference>
<evidence type="ECO:0000313" key="2">
    <source>
        <dbReference type="Proteomes" id="UP000031883"/>
    </source>
</evidence>
<dbReference type="Proteomes" id="UP000031883">
    <property type="component" value="Chromosome"/>
</dbReference>
<accession>A0ABM5SKA9</accession>
<keyword evidence="2" id="KW-1185">Reference proteome</keyword>
<protein>
    <submittedName>
        <fullName evidence="1">Uncharacterized protein</fullName>
    </submittedName>
</protein>
<proteinExistence type="predicted"/>
<gene>
    <name evidence="1" type="ORF">CH54_3091</name>
</gene>
<dbReference type="EMBL" id="CP009997">
    <property type="protein sequence ID" value="AJJ34971.1"/>
    <property type="molecule type" value="Genomic_DNA"/>
</dbReference>
<organism evidence="1 2">
    <name type="scientific">Yersinia rochesterensis</name>
    <dbReference type="NCBI Taxonomy" id="1604335"/>
    <lineage>
        <taxon>Bacteria</taxon>
        <taxon>Pseudomonadati</taxon>
        <taxon>Pseudomonadota</taxon>
        <taxon>Gammaproteobacteria</taxon>
        <taxon>Enterobacterales</taxon>
        <taxon>Yersiniaceae</taxon>
        <taxon>Yersinia</taxon>
    </lineage>
</organism>